<feature type="domain" description="Leucine-binding protein" evidence="4">
    <location>
        <begin position="32"/>
        <end position="376"/>
    </location>
</feature>
<keyword evidence="3" id="KW-0029">Amino-acid transport</keyword>
<evidence type="ECO:0000256" key="2">
    <source>
        <dbReference type="ARBA" id="ARBA00022729"/>
    </source>
</evidence>
<dbReference type="GO" id="GO:0006865">
    <property type="term" value="P:amino acid transport"/>
    <property type="evidence" value="ECO:0007669"/>
    <property type="project" value="UniProtKB-KW"/>
</dbReference>
<gene>
    <name evidence="5" type="ORF">SAMN05444158_2151</name>
</gene>
<proteinExistence type="inferred from homology"/>
<dbReference type="CDD" id="cd06327">
    <property type="entry name" value="PBP1_SBP-like"/>
    <property type="match status" value="1"/>
</dbReference>
<evidence type="ECO:0000256" key="3">
    <source>
        <dbReference type="ARBA" id="ARBA00022970"/>
    </source>
</evidence>
<keyword evidence="3" id="KW-0813">Transport</keyword>
<evidence type="ECO:0000256" key="1">
    <source>
        <dbReference type="ARBA" id="ARBA00010062"/>
    </source>
</evidence>
<dbReference type="RefSeq" id="WP_146687215.1">
    <property type="nucleotide sequence ID" value="NZ_LT629750.1"/>
</dbReference>
<dbReference type="Proteomes" id="UP000243904">
    <property type="component" value="Chromosome I"/>
</dbReference>
<dbReference type="Gene3D" id="3.40.50.2300">
    <property type="match status" value="2"/>
</dbReference>
<dbReference type="EMBL" id="LT629750">
    <property type="protein sequence ID" value="SDS46898.1"/>
    <property type="molecule type" value="Genomic_DNA"/>
</dbReference>
<evidence type="ECO:0000313" key="6">
    <source>
        <dbReference type="Proteomes" id="UP000243904"/>
    </source>
</evidence>
<keyword evidence="6" id="KW-1185">Reference proteome</keyword>
<protein>
    <submittedName>
        <fullName evidence="5">Amino acid/amide ABC transporter substrate-binding protein, HAAT family</fullName>
    </submittedName>
</protein>
<name>A0A1H1SGH0_9BRAD</name>
<dbReference type="SUPFAM" id="SSF53822">
    <property type="entry name" value="Periplasmic binding protein-like I"/>
    <property type="match status" value="1"/>
</dbReference>
<dbReference type="InterPro" id="IPR006311">
    <property type="entry name" value="TAT_signal"/>
</dbReference>
<dbReference type="InterPro" id="IPR028081">
    <property type="entry name" value="Leu-bd"/>
</dbReference>
<dbReference type="PROSITE" id="PS51318">
    <property type="entry name" value="TAT"/>
    <property type="match status" value="1"/>
</dbReference>
<keyword evidence="2" id="KW-0732">Signal</keyword>
<dbReference type="InterPro" id="IPR028082">
    <property type="entry name" value="Peripla_BP_I"/>
</dbReference>
<organism evidence="5 6">
    <name type="scientific">Bradyrhizobium canariense</name>
    <dbReference type="NCBI Taxonomy" id="255045"/>
    <lineage>
        <taxon>Bacteria</taxon>
        <taxon>Pseudomonadati</taxon>
        <taxon>Pseudomonadota</taxon>
        <taxon>Alphaproteobacteria</taxon>
        <taxon>Hyphomicrobiales</taxon>
        <taxon>Nitrobacteraceae</taxon>
        <taxon>Bradyrhizobium</taxon>
    </lineage>
</organism>
<evidence type="ECO:0000313" key="5">
    <source>
        <dbReference type="EMBL" id="SDS46898.1"/>
    </source>
</evidence>
<dbReference type="AlphaFoldDB" id="A0A1H1SGH0"/>
<dbReference type="PANTHER" id="PTHR30483">
    <property type="entry name" value="LEUCINE-SPECIFIC-BINDING PROTEIN"/>
    <property type="match status" value="1"/>
</dbReference>
<dbReference type="PANTHER" id="PTHR30483:SF6">
    <property type="entry name" value="PERIPLASMIC BINDING PROTEIN OF ABC TRANSPORTER FOR NATURAL AMINO ACIDS"/>
    <property type="match status" value="1"/>
</dbReference>
<accession>A0A1H1SGH0</accession>
<comment type="similarity">
    <text evidence="1">Belongs to the leucine-binding protein family.</text>
</comment>
<evidence type="ECO:0000259" key="4">
    <source>
        <dbReference type="Pfam" id="PF13458"/>
    </source>
</evidence>
<dbReference type="InterPro" id="IPR051010">
    <property type="entry name" value="BCAA_transport"/>
</dbReference>
<reference evidence="6" key="1">
    <citation type="submission" date="2016-10" db="EMBL/GenBank/DDBJ databases">
        <authorList>
            <person name="Varghese N."/>
            <person name="Submissions S."/>
        </authorList>
    </citation>
    <scope>NUCLEOTIDE SEQUENCE [LARGE SCALE GENOMIC DNA]</scope>
    <source>
        <strain evidence="6">GAS369</strain>
    </source>
</reference>
<dbReference type="Pfam" id="PF13458">
    <property type="entry name" value="Peripla_BP_6"/>
    <property type="match status" value="1"/>
</dbReference>
<sequence length="413" mass="44683">MKLDRRTLMGGGLAFAGVVWSAGVSRAQAASTIRIGHITDMAGVYRDVEGPTSVACVKQAIEEFVAQNPEIKIELLVADHQNKADVGLGIIRRWFDENDVDVITNVGNSSVALGAKTLVENKDKVALITSAGSSDLTGKSCSTNMLHWSWDSWCLAHSTATSLVRAGGDKWFFVTADYAFGHAAQADATKFVELAGGEVLGFVRYPYGATSDFSSFLLRAQSSGANVVAFANSGADLINCLKQAEEFGLTASGARLAAMVGYITDVLGMGLQVAKSLTLTETFYWDLNDRTRTFMNRIKPKLENGVFPNMSQAGDYSATLHYLKAVRELGVGRAKASGRDVIELMKKMPTDDDCFGQGSIRADGRKIHPAYLFEVKKPEESKQRGDIYKLISTLPADEAFRPITEGNCPLIHS</sequence>